<feature type="compositionally biased region" description="Low complexity" evidence="1">
    <location>
        <begin position="171"/>
        <end position="192"/>
    </location>
</feature>
<dbReference type="AlphaFoldDB" id="A0A2C6L8T1"/>
<dbReference type="PANTHER" id="PTHR15139">
    <property type="entry name" value="TUBULIN FOLDING COFACTOR C"/>
    <property type="match status" value="1"/>
</dbReference>
<feature type="non-terminal residue" evidence="3">
    <location>
        <position position="1"/>
    </location>
</feature>
<dbReference type="EMBL" id="MIGC01001032">
    <property type="protein sequence ID" value="PHJ23705.1"/>
    <property type="molecule type" value="Genomic_DNA"/>
</dbReference>
<dbReference type="InterPro" id="IPR012945">
    <property type="entry name" value="Tubulin-bd_cofactor_C_dom"/>
</dbReference>
<dbReference type="GO" id="GO:0007021">
    <property type="term" value="P:tubulin complex assembly"/>
    <property type="evidence" value="ECO:0007669"/>
    <property type="project" value="TreeGrafter"/>
</dbReference>
<dbReference type="VEuPathDB" id="ToxoDB:CSUI_002443"/>
<reference evidence="3 4" key="1">
    <citation type="journal article" date="2017" name="Int. J. Parasitol.">
        <title>The genome of the protozoan parasite Cystoisospora suis and a reverse vaccinology approach to identify vaccine candidates.</title>
        <authorList>
            <person name="Palmieri N."/>
            <person name="Shrestha A."/>
            <person name="Ruttkowski B."/>
            <person name="Beck T."/>
            <person name="Vogl C."/>
            <person name="Tomley F."/>
            <person name="Blake D.P."/>
            <person name="Joachim A."/>
        </authorList>
    </citation>
    <scope>NUCLEOTIDE SEQUENCE [LARGE SCALE GENOMIC DNA]</scope>
    <source>
        <strain evidence="3 4">Wien I</strain>
    </source>
</reference>
<sequence>SCLFSFKTQQLRVHDSQDVAFLLQISSSPIIERSTEAVFAPHLIKLRETYSSSSSCLTKEKEKEDHDREGQEKDRDNGGEENKRYVVQRTEEGEEEKKKGGSVNRWNDVKDFDWIKRQASPNWRGVLSLSSLPLRNFPTFFIHLEKKTNADIKKKTESEEESRDKEEEGKLSTASERSESLSISSSSSSSASPPLGGYKETACSNDSPSSSFLPSSVWSISSPSSSTFSSSSSLSSFFSYLFASSSSSSPSLNCETFNACQDEGAVIIVDRHFLDTLLRHVGLAGRLADCLAELSLCLGEKQRKYKNEEKEEEKGKKRHDVFTESKEDEKEEEEKISWCSASKPRISPKGDASRRREGPVAKQEGDEEEEEI</sequence>
<feature type="region of interest" description="Disordered" evidence="1">
    <location>
        <begin position="55"/>
        <end position="102"/>
    </location>
</feature>
<dbReference type="RefSeq" id="XP_067925380.1">
    <property type="nucleotide sequence ID" value="XM_068062644.1"/>
</dbReference>
<dbReference type="GO" id="GO:0005737">
    <property type="term" value="C:cytoplasm"/>
    <property type="evidence" value="ECO:0007669"/>
    <property type="project" value="TreeGrafter"/>
</dbReference>
<accession>A0A2C6L8T1</accession>
<feature type="compositionally biased region" description="Basic and acidic residues" evidence="1">
    <location>
        <begin position="58"/>
        <end position="99"/>
    </location>
</feature>
<evidence type="ECO:0000313" key="4">
    <source>
        <dbReference type="Proteomes" id="UP000221165"/>
    </source>
</evidence>
<feature type="compositionally biased region" description="Basic and acidic residues" evidence="1">
    <location>
        <begin position="151"/>
        <end position="170"/>
    </location>
</feature>
<dbReference type="PANTHER" id="PTHR15139:SF0">
    <property type="entry name" value="TUBULIN-SPECIFIC CHAPERONE C"/>
    <property type="match status" value="1"/>
</dbReference>
<dbReference type="Proteomes" id="UP000221165">
    <property type="component" value="Unassembled WGS sequence"/>
</dbReference>
<evidence type="ECO:0000313" key="3">
    <source>
        <dbReference type="EMBL" id="PHJ23705.1"/>
    </source>
</evidence>
<dbReference type="Pfam" id="PF07986">
    <property type="entry name" value="TBCC"/>
    <property type="match status" value="1"/>
</dbReference>
<organism evidence="3 4">
    <name type="scientific">Cystoisospora suis</name>
    <dbReference type="NCBI Taxonomy" id="483139"/>
    <lineage>
        <taxon>Eukaryota</taxon>
        <taxon>Sar</taxon>
        <taxon>Alveolata</taxon>
        <taxon>Apicomplexa</taxon>
        <taxon>Conoidasida</taxon>
        <taxon>Coccidia</taxon>
        <taxon>Eucoccidiorida</taxon>
        <taxon>Eimeriorina</taxon>
        <taxon>Sarcocystidae</taxon>
        <taxon>Cystoisospora</taxon>
    </lineage>
</organism>
<dbReference type="InterPro" id="IPR016098">
    <property type="entry name" value="CAP/MinC_C"/>
</dbReference>
<proteinExistence type="predicted"/>
<feature type="region of interest" description="Disordered" evidence="1">
    <location>
        <begin position="151"/>
        <end position="203"/>
    </location>
</feature>
<dbReference type="GO" id="GO:0007023">
    <property type="term" value="P:post-chaperonin tubulin folding pathway"/>
    <property type="evidence" value="ECO:0007669"/>
    <property type="project" value="InterPro"/>
</dbReference>
<dbReference type="GeneID" id="94425855"/>
<name>A0A2C6L8T1_9APIC</name>
<keyword evidence="4" id="KW-1185">Reference proteome</keyword>
<dbReference type="InterPro" id="IPR027684">
    <property type="entry name" value="TBCC"/>
</dbReference>
<gene>
    <name evidence="3" type="ORF">CSUI_002443</name>
</gene>
<comment type="caution">
    <text evidence="3">The sequence shown here is derived from an EMBL/GenBank/DDBJ whole genome shotgun (WGS) entry which is preliminary data.</text>
</comment>
<feature type="compositionally biased region" description="Basic and acidic residues" evidence="1">
    <location>
        <begin position="305"/>
        <end position="336"/>
    </location>
</feature>
<protein>
    <submittedName>
        <fullName evidence="3">Tubulin-binding cofactor</fullName>
    </submittedName>
</protein>
<evidence type="ECO:0000256" key="1">
    <source>
        <dbReference type="SAM" id="MobiDB-lite"/>
    </source>
</evidence>
<feature type="region of interest" description="Disordered" evidence="1">
    <location>
        <begin position="305"/>
        <end position="372"/>
    </location>
</feature>
<dbReference type="OrthoDB" id="332621at2759"/>
<evidence type="ECO:0000259" key="2">
    <source>
        <dbReference type="Pfam" id="PF07986"/>
    </source>
</evidence>
<feature type="domain" description="Tubulin binding cofactor C-like" evidence="2">
    <location>
        <begin position="2"/>
        <end position="50"/>
    </location>
</feature>
<dbReference type="Gene3D" id="2.160.20.70">
    <property type="match status" value="1"/>
</dbReference>